<dbReference type="InterPro" id="IPR029058">
    <property type="entry name" value="AB_hydrolase_fold"/>
</dbReference>
<accession>A0AAE0XMB8</accession>
<protein>
    <submittedName>
        <fullName evidence="2">Uncharacterized protein</fullName>
    </submittedName>
</protein>
<feature type="signal peptide" evidence="1">
    <location>
        <begin position="1"/>
        <end position="20"/>
    </location>
</feature>
<dbReference type="AlphaFoldDB" id="A0AAE0XMB8"/>
<dbReference type="Proteomes" id="UP001283361">
    <property type="component" value="Unassembled WGS sequence"/>
</dbReference>
<evidence type="ECO:0000313" key="2">
    <source>
        <dbReference type="EMBL" id="KAK3696433.1"/>
    </source>
</evidence>
<proteinExistence type="predicted"/>
<name>A0AAE0XMB8_9GAST</name>
<keyword evidence="1" id="KW-0732">Signal</keyword>
<keyword evidence="3" id="KW-1185">Reference proteome</keyword>
<evidence type="ECO:0000256" key="1">
    <source>
        <dbReference type="SAM" id="SignalP"/>
    </source>
</evidence>
<gene>
    <name evidence="2" type="ORF">RRG08_021448</name>
</gene>
<dbReference type="EMBL" id="JAWDGP010008045">
    <property type="protein sequence ID" value="KAK3696433.1"/>
    <property type="molecule type" value="Genomic_DNA"/>
</dbReference>
<comment type="caution">
    <text evidence="2">The sequence shown here is derived from an EMBL/GenBank/DDBJ whole genome shotgun (WGS) entry which is preliminary data.</text>
</comment>
<evidence type="ECO:0000313" key="3">
    <source>
        <dbReference type="Proteomes" id="UP001283361"/>
    </source>
</evidence>
<reference evidence="2" key="1">
    <citation type="journal article" date="2023" name="G3 (Bethesda)">
        <title>A reference genome for the long-term kleptoplast-retaining sea slug Elysia crispata morphotype clarki.</title>
        <authorList>
            <person name="Eastman K.E."/>
            <person name="Pendleton A.L."/>
            <person name="Shaikh M.A."/>
            <person name="Suttiyut T."/>
            <person name="Ogas R."/>
            <person name="Tomko P."/>
            <person name="Gavelis G."/>
            <person name="Widhalm J.R."/>
            <person name="Wisecaver J.H."/>
        </authorList>
    </citation>
    <scope>NUCLEOTIDE SEQUENCE</scope>
    <source>
        <strain evidence="2">ECLA1</strain>
    </source>
</reference>
<dbReference type="SUPFAM" id="SSF53474">
    <property type="entry name" value="alpha/beta-Hydrolases"/>
    <property type="match status" value="1"/>
</dbReference>
<feature type="chain" id="PRO_5041947434" evidence="1">
    <location>
        <begin position="21"/>
        <end position="492"/>
    </location>
</feature>
<organism evidence="2 3">
    <name type="scientific">Elysia crispata</name>
    <name type="common">lettuce slug</name>
    <dbReference type="NCBI Taxonomy" id="231223"/>
    <lineage>
        <taxon>Eukaryota</taxon>
        <taxon>Metazoa</taxon>
        <taxon>Spiralia</taxon>
        <taxon>Lophotrochozoa</taxon>
        <taxon>Mollusca</taxon>
        <taxon>Gastropoda</taxon>
        <taxon>Heterobranchia</taxon>
        <taxon>Euthyneura</taxon>
        <taxon>Panpulmonata</taxon>
        <taxon>Sacoglossa</taxon>
        <taxon>Placobranchoidea</taxon>
        <taxon>Plakobranchidae</taxon>
        <taxon>Elysia</taxon>
    </lineage>
</organism>
<sequence length="492" mass="54390">MSRLSVFVVAILTFLVGATAVDIEILEPIRTSGDDVALIFTSGGGMNGENYRKIAEAIQAASELRVWVALTGDQFQSTTGGYAISREIEGAIKELKRAGMTSDIYIAVAHGMGAHFLQPYGEKKTELKAIIQLGACLPRDTQPVDYPLPVLTLAAELDGVTRITRVAQEFGKLKQDMENSPLTLYRAPIIFLAGTNHGQFASGSKPPRITNNDLEPATSEADAHKLIGKHVDSFLTASFSTSPAKVEIALRELEEAYSEAREKFEPFVEVKALELSGNFSRWTVMIQSHIADDFADRIQINNQVGRDLWFYSSKPTILNQGDLVTIQTNTLVHYGLSNPGIYSMRESPLEIDMKLKSIEAISEALSDRDDQSSVDKPGLSLKRAPTTCKSLNQLALDVALNFSSPEAVARYKTRGRPIVIEDDYETSTSLFWSITPFKWWENKAGFHVKAISFASSLKSMWDPGMLYCKLMTPFRAMEWINFDSLQTPPTLG</sequence>